<dbReference type="AlphaFoldDB" id="A0A6G9YQ00"/>
<dbReference type="GO" id="GO:0032259">
    <property type="term" value="P:methylation"/>
    <property type="evidence" value="ECO:0007669"/>
    <property type="project" value="UniProtKB-KW"/>
</dbReference>
<dbReference type="Gene3D" id="3.40.50.150">
    <property type="entry name" value="Vaccinia Virus protein VP39"/>
    <property type="match status" value="1"/>
</dbReference>
<dbReference type="SUPFAM" id="SSF53335">
    <property type="entry name" value="S-adenosyl-L-methionine-dependent methyltransferases"/>
    <property type="match status" value="1"/>
</dbReference>
<dbReference type="GO" id="GO:0008168">
    <property type="term" value="F:methyltransferase activity"/>
    <property type="evidence" value="ECO:0007669"/>
    <property type="project" value="UniProtKB-KW"/>
</dbReference>
<protein>
    <submittedName>
        <fullName evidence="5">Methyltransferase domain-containing protein</fullName>
    </submittedName>
</protein>
<evidence type="ECO:0000256" key="3">
    <source>
        <dbReference type="ARBA" id="ARBA00022691"/>
    </source>
</evidence>
<dbReference type="InterPro" id="IPR041698">
    <property type="entry name" value="Methyltransf_25"/>
</dbReference>
<keyword evidence="1 5" id="KW-0489">Methyltransferase</keyword>
<evidence type="ECO:0000259" key="4">
    <source>
        <dbReference type="Pfam" id="PF13649"/>
    </source>
</evidence>
<dbReference type="Proteomes" id="UP000503540">
    <property type="component" value="Chromosome"/>
</dbReference>
<accession>A0A6G9YQ00</accession>
<dbReference type="PANTHER" id="PTHR43464:SF19">
    <property type="entry name" value="UBIQUINONE BIOSYNTHESIS O-METHYLTRANSFERASE, MITOCHONDRIAL"/>
    <property type="match status" value="1"/>
</dbReference>
<dbReference type="CDD" id="cd02440">
    <property type="entry name" value="AdoMet_MTases"/>
    <property type="match status" value="1"/>
</dbReference>
<organism evidence="5 6">
    <name type="scientific">Nocardia arthritidis</name>
    <dbReference type="NCBI Taxonomy" id="228602"/>
    <lineage>
        <taxon>Bacteria</taxon>
        <taxon>Bacillati</taxon>
        <taxon>Actinomycetota</taxon>
        <taxon>Actinomycetes</taxon>
        <taxon>Mycobacteriales</taxon>
        <taxon>Nocardiaceae</taxon>
        <taxon>Nocardia</taxon>
    </lineage>
</organism>
<dbReference type="EMBL" id="CP046172">
    <property type="protein sequence ID" value="QIS15096.1"/>
    <property type="molecule type" value="Genomic_DNA"/>
</dbReference>
<name>A0A6G9YQ00_9NOCA</name>
<proteinExistence type="predicted"/>
<dbReference type="PANTHER" id="PTHR43464">
    <property type="entry name" value="METHYLTRANSFERASE"/>
    <property type="match status" value="1"/>
</dbReference>
<dbReference type="KEGG" id="nah:F5544_36335"/>
<gene>
    <name evidence="5" type="ORF">F5544_36335</name>
</gene>
<keyword evidence="3" id="KW-0949">S-adenosyl-L-methionine</keyword>
<evidence type="ECO:0000256" key="1">
    <source>
        <dbReference type="ARBA" id="ARBA00022603"/>
    </source>
</evidence>
<evidence type="ECO:0000313" key="5">
    <source>
        <dbReference type="EMBL" id="QIS15096.1"/>
    </source>
</evidence>
<evidence type="ECO:0000313" key="6">
    <source>
        <dbReference type="Proteomes" id="UP000503540"/>
    </source>
</evidence>
<reference evidence="5 6" key="1">
    <citation type="journal article" date="2019" name="ACS Chem. Biol.">
        <title>Identification and Mobilization of a Cryptic Antibiotic Biosynthesis Gene Locus from a Human-Pathogenic Nocardia Isolate.</title>
        <authorList>
            <person name="Herisse M."/>
            <person name="Ishida K."/>
            <person name="Porter J.L."/>
            <person name="Howden B."/>
            <person name="Hertweck C."/>
            <person name="Stinear T.P."/>
            <person name="Pidot S.J."/>
        </authorList>
    </citation>
    <scope>NUCLEOTIDE SEQUENCE [LARGE SCALE GENOMIC DNA]</scope>
    <source>
        <strain evidence="5 6">AUSMDU00012717</strain>
    </source>
</reference>
<evidence type="ECO:0000256" key="2">
    <source>
        <dbReference type="ARBA" id="ARBA00022679"/>
    </source>
</evidence>
<dbReference type="Pfam" id="PF13649">
    <property type="entry name" value="Methyltransf_25"/>
    <property type="match status" value="1"/>
</dbReference>
<keyword evidence="6" id="KW-1185">Reference proteome</keyword>
<dbReference type="InterPro" id="IPR029063">
    <property type="entry name" value="SAM-dependent_MTases_sf"/>
</dbReference>
<keyword evidence="2 5" id="KW-0808">Transferase</keyword>
<feature type="domain" description="Methyltransferase" evidence="4">
    <location>
        <begin position="67"/>
        <end position="162"/>
    </location>
</feature>
<sequence>MPLRQRKLPKQIAPVDSWRVGTTHEHEGDTSIEYWENFYRDREQIWSRSPNPLLVREVTGLIPGAALDLGCGEGADAVWLASRGWRVTAVDVSATALGRAAELAVRDGVAERIDWQRHDLAETFPAGSFELVSAQFFHSPVARGGEREKVLRLAADAVAPGGTLLIVGHAEWPSWVRAGEEPRRDIHFPTNREVLDALQLPQGDWRVEVDESVLRELTGPDGLPATRRDCVLRLHRIH</sequence>